<evidence type="ECO:0008006" key="5">
    <source>
        <dbReference type="Google" id="ProtNLM"/>
    </source>
</evidence>
<feature type="transmembrane region" description="Helical" evidence="2">
    <location>
        <begin position="36"/>
        <end position="58"/>
    </location>
</feature>
<feature type="transmembrane region" description="Helical" evidence="2">
    <location>
        <begin position="249"/>
        <end position="275"/>
    </location>
</feature>
<name>A0A913X4G7_EXADI</name>
<keyword evidence="2" id="KW-0472">Membrane</keyword>
<feature type="transmembrane region" description="Helical" evidence="2">
    <location>
        <begin position="128"/>
        <end position="152"/>
    </location>
</feature>
<dbReference type="Gene3D" id="1.20.1070.10">
    <property type="entry name" value="Rhodopsin 7-helix transmembrane proteins"/>
    <property type="match status" value="1"/>
</dbReference>
<keyword evidence="2" id="KW-0812">Transmembrane</keyword>
<keyword evidence="2" id="KW-1133">Transmembrane helix</keyword>
<reference evidence="3" key="1">
    <citation type="submission" date="2022-11" db="UniProtKB">
        <authorList>
            <consortium name="EnsemblMetazoa"/>
        </authorList>
    </citation>
    <scope>IDENTIFICATION</scope>
</reference>
<proteinExistence type="predicted"/>
<feature type="transmembrane region" description="Helical" evidence="2">
    <location>
        <begin position="304"/>
        <end position="324"/>
    </location>
</feature>
<dbReference type="Proteomes" id="UP000887567">
    <property type="component" value="Unplaced"/>
</dbReference>
<dbReference type="AlphaFoldDB" id="A0A913X4G7"/>
<keyword evidence="4" id="KW-1185">Reference proteome</keyword>
<evidence type="ECO:0000313" key="4">
    <source>
        <dbReference type="Proteomes" id="UP000887567"/>
    </source>
</evidence>
<feature type="transmembrane region" description="Helical" evidence="2">
    <location>
        <begin position="217"/>
        <end position="237"/>
    </location>
</feature>
<evidence type="ECO:0000313" key="3">
    <source>
        <dbReference type="EnsemblMetazoa" id="XP_020898758.1"/>
    </source>
</evidence>
<protein>
    <recommendedName>
        <fullName evidence="5">G-protein coupled receptors family 2 profile 2 domain-containing protein</fullName>
    </recommendedName>
</protein>
<dbReference type="EnsemblMetazoa" id="XM_021043099.2">
    <property type="protein sequence ID" value="XP_020898758.1"/>
    <property type="gene ID" value="LOC110237503"/>
</dbReference>
<organism evidence="3 4">
    <name type="scientific">Exaiptasia diaphana</name>
    <name type="common">Tropical sea anemone</name>
    <name type="synonym">Aiptasia pulchella</name>
    <dbReference type="NCBI Taxonomy" id="2652724"/>
    <lineage>
        <taxon>Eukaryota</taxon>
        <taxon>Metazoa</taxon>
        <taxon>Cnidaria</taxon>
        <taxon>Anthozoa</taxon>
        <taxon>Hexacorallia</taxon>
        <taxon>Actiniaria</taxon>
        <taxon>Aiptasiidae</taxon>
        <taxon>Exaiptasia</taxon>
    </lineage>
</organism>
<feature type="compositionally biased region" description="Polar residues" evidence="1">
    <location>
        <begin position="10"/>
        <end position="25"/>
    </location>
</feature>
<feature type="transmembrane region" description="Helical" evidence="2">
    <location>
        <begin position="352"/>
        <end position="369"/>
    </location>
</feature>
<dbReference type="OMA" id="HIVLICI"/>
<feature type="region of interest" description="Disordered" evidence="1">
    <location>
        <begin position="1"/>
        <end position="26"/>
    </location>
</feature>
<dbReference type="GeneID" id="110237503"/>
<evidence type="ECO:0000256" key="1">
    <source>
        <dbReference type="SAM" id="MobiDB-lite"/>
    </source>
</evidence>
<dbReference type="KEGG" id="epa:110237503"/>
<feature type="transmembrane region" description="Helical" evidence="2">
    <location>
        <begin position="164"/>
        <end position="183"/>
    </location>
</feature>
<evidence type="ECO:0000256" key="2">
    <source>
        <dbReference type="SAM" id="Phobius"/>
    </source>
</evidence>
<dbReference type="OrthoDB" id="5982157at2759"/>
<feature type="region of interest" description="Disordered" evidence="1">
    <location>
        <begin position="576"/>
        <end position="597"/>
    </location>
</feature>
<sequence>MATREDRSSDLQMATQEVSSPAKSSYKNKTRPMYRVVFYLVHIVLICIASLPTVFFVYHVHQPEHHTGITPYSTRRPGLGHAFALNNSKVNSSRAVQRCNTPLVYDNVTKECFAPCEWTTMSSRTHSVYYALMAVGLWLPLFATIFILITWAKIESLRTFPHVIRFYIIITCIILSCCKMIPLRAGLKKSFCSETDRWSPAGMRSLLISIQGASCHYFTLCLSFWSTCFILNTYLVIVKGTRKLFESSVLIHFCQSIACWVVPAIIVAGCIYVKYPAPAYKIAFVDFMTAAPCGELLKYLAVTLPMQLTLGVSLCLLWSITWCIRRSRKDNTRHAIRADKDTQAMLRIERQFMVMTVVILLVVGVMLSVKTIKDYQLHKLIGLAQNYFTCLKHTRHCQEPDLMTPLYAAMIVSPGFLCMMFFFLLFMNKDCRQIWTSCFKRIGRLNNIAKPRADTTRSRCSSTLTFLGDRKLSDVLLRKDRVNQLKSSSTPDLVGAVKPSPLISLKKTQLSPLVFDNRPRSSSTPVRFSIADNDSNRLEFSHVTSVPHSIGYNQPLPTPPRFRVEIKINDGDSIQGNTQQRNSSLAHSDNVENKDSTLGVHKGRSVSELLQDPDTYTTSL</sequence>
<dbReference type="RefSeq" id="XP_020898758.1">
    <property type="nucleotide sequence ID" value="XM_021043099.2"/>
</dbReference>
<accession>A0A913X4G7</accession>
<feature type="transmembrane region" description="Helical" evidence="2">
    <location>
        <begin position="406"/>
        <end position="427"/>
    </location>
</feature>
<feature type="compositionally biased region" description="Polar residues" evidence="1">
    <location>
        <begin position="576"/>
        <end position="587"/>
    </location>
</feature>